<feature type="compositionally biased region" description="Basic and acidic residues" evidence="7">
    <location>
        <begin position="1504"/>
        <end position="1519"/>
    </location>
</feature>
<accession>A0A316U1P1</accession>
<dbReference type="Pfam" id="PF02714">
    <property type="entry name" value="RSN1_7TM"/>
    <property type="match status" value="1"/>
</dbReference>
<feature type="compositionally biased region" description="Basic and acidic residues" evidence="7">
    <location>
        <begin position="1100"/>
        <end position="1110"/>
    </location>
</feature>
<dbReference type="InterPro" id="IPR045122">
    <property type="entry name" value="Csc1-like"/>
</dbReference>
<feature type="region of interest" description="Disordered" evidence="7">
    <location>
        <begin position="324"/>
        <end position="343"/>
    </location>
</feature>
<comment type="subcellular location">
    <subcellularLocation>
        <location evidence="1">Membrane</location>
        <topology evidence="1">Multi-pass membrane protein</topology>
    </subcellularLocation>
</comment>
<dbReference type="InterPro" id="IPR003864">
    <property type="entry name" value="CSC1/OSCA1-like_7TM"/>
</dbReference>
<evidence type="ECO:0008006" key="14">
    <source>
        <dbReference type="Google" id="ProtNLM"/>
    </source>
</evidence>
<dbReference type="InterPro" id="IPR027815">
    <property type="entry name" value="CSC1/OSCA1-like_cyt"/>
</dbReference>
<keyword evidence="13" id="KW-1185">Reference proteome</keyword>
<evidence type="ECO:0000259" key="10">
    <source>
        <dbReference type="Pfam" id="PF13967"/>
    </source>
</evidence>
<dbReference type="Pfam" id="PF14703">
    <property type="entry name" value="PHM7_cyt"/>
    <property type="match status" value="1"/>
</dbReference>
<dbReference type="PANTHER" id="PTHR13018">
    <property type="entry name" value="PROBABLE MEMBRANE PROTEIN DUF221-RELATED"/>
    <property type="match status" value="1"/>
</dbReference>
<dbReference type="STRING" id="1684307.A0A316U1P1"/>
<keyword evidence="6 8" id="KW-0472">Membrane</keyword>
<feature type="transmembrane region" description="Helical" evidence="8">
    <location>
        <begin position="638"/>
        <end position="661"/>
    </location>
</feature>
<feature type="compositionally biased region" description="Acidic residues" evidence="7">
    <location>
        <begin position="1260"/>
        <end position="1277"/>
    </location>
</feature>
<evidence type="ECO:0000256" key="7">
    <source>
        <dbReference type="SAM" id="MobiDB-lite"/>
    </source>
</evidence>
<evidence type="ECO:0000256" key="4">
    <source>
        <dbReference type="ARBA" id="ARBA00022692"/>
    </source>
</evidence>
<feature type="compositionally biased region" description="Polar residues" evidence="7">
    <location>
        <begin position="326"/>
        <end position="335"/>
    </location>
</feature>
<evidence type="ECO:0000259" key="9">
    <source>
        <dbReference type="Pfam" id="PF02714"/>
    </source>
</evidence>
<dbReference type="PROSITE" id="PS51257">
    <property type="entry name" value="PROKAR_LIPOPROTEIN"/>
    <property type="match status" value="1"/>
</dbReference>
<reference evidence="12 13" key="1">
    <citation type="journal article" date="2018" name="Mol. Biol. Evol.">
        <title>Broad Genomic Sampling Reveals a Smut Pathogenic Ancestry of the Fungal Clade Ustilaginomycotina.</title>
        <authorList>
            <person name="Kijpornyongpan T."/>
            <person name="Mondo S.J."/>
            <person name="Barry K."/>
            <person name="Sandor L."/>
            <person name="Lee J."/>
            <person name="Lipzen A."/>
            <person name="Pangilinan J."/>
            <person name="LaButti K."/>
            <person name="Hainaut M."/>
            <person name="Henrissat B."/>
            <person name="Grigoriev I.V."/>
            <person name="Spatafora J.W."/>
            <person name="Aime M.C."/>
        </authorList>
    </citation>
    <scope>NUCLEOTIDE SEQUENCE [LARGE SCALE GENOMIC DNA]</scope>
    <source>
        <strain evidence="12 13">MCA 4718</strain>
    </source>
</reference>
<evidence type="ECO:0000256" key="1">
    <source>
        <dbReference type="ARBA" id="ARBA00004141"/>
    </source>
</evidence>
<feature type="transmembrane region" description="Helical" evidence="8">
    <location>
        <begin position="854"/>
        <end position="872"/>
    </location>
</feature>
<evidence type="ECO:0000313" key="13">
    <source>
        <dbReference type="Proteomes" id="UP000245942"/>
    </source>
</evidence>
<protein>
    <recommendedName>
        <fullName evidence="14">DUF221-domain-containing protein</fullName>
    </recommendedName>
</protein>
<keyword evidence="3" id="KW-0813">Transport</keyword>
<evidence type="ECO:0000256" key="3">
    <source>
        <dbReference type="ARBA" id="ARBA00022448"/>
    </source>
</evidence>
<feature type="compositionally biased region" description="Acidic residues" evidence="7">
    <location>
        <begin position="1629"/>
        <end position="1639"/>
    </location>
</feature>
<feature type="compositionally biased region" description="Polar residues" evidence="7">
    <location>
        <begin position="1214"/>
        <end position="1226"/>
    </location>
</feature>
<dbReference type="Pfam" id="PF13967">
    <property type="entry name" value="RSN1_TM"/>
    <property type="match status" value="1"/>
</dbReference>
<proteinExistence type="inferred from homology"/>
<feature type="region of interest" description="Disordered" evidence="7">
    <location>
        <begin position="1493"/>
        <end position="1563"/>
    </location>
</feature>
<gene>
    <name evidence="12" type="ORF">BCV69DRAFT_62337</name>
</gene>
<feature type="transmembrane region" description="Helical" evidence="8">
    <location>
        <begin position="919"/>
        <end position="937"/>
    </location>
</feature>
<feature type="compositionally biased region" description="Polar residues" evidence="7">
    <location>
        <begin position="1140"/>
        <end position="1153"/>
    </location>
</feature>
<dbReference type="OrthoDB" id="1689567at2759"/>
<feature type="compositionally biased region" description="Low complexity" evidence="7">
    <location>
        <begin position="1521"/>
        <end position="1530"/>
    </location>
</feature>
<comment type="similarity">
    <text evidence="2">Belongs to the CSC1 (TC 1.A.17) family.</text>
</comment>
<feature type="transmembrane region" description="Helical" evidence="8">
    <location>
        <begin position="202"/>
        <end position="223"/>
    </location>
</feature>
<feature type="compositionally biased region" description="Polar residues" evidence="7">
    <location>
        <begin position="376"/>
        <end position="385"/>
    </location>
</feature>
<dbReference type="PANTHER" id="PTHR13018:SF139">
    <property type="entry name" value="PHOSPHATE METABOLISM PROTEIN 7"/>
    <property type="match status" value="1"/>
</dbReference>
<feature type="region of interest" description="Disordered" evidence="7">
    <location>
        <begin position="429"/>
        <end position="480"/>
    </location>
</feature>
<dbReference type="InterPro" id="IPR032880">
    <property type="entry name" value="CSC1/OSCA1-like_N"/>
</dbReference>
<feature type="domain" description="CSC1/OSCA1-like cytosolic" evidence="11">
    <location>
        <begin position="389"/>
        <end position="619"/>
    </location>
</feature>
<evidence type="ECO:0000256" key="8">
    <source>
        <dbReference type="SAM" id="Phobius"/>
    </source>
</evidence>
<feature type="domain" description="CSC1/OSCA1-like N-terminal transmembrane" evidence="10">
    <location>
        <begin position="82"/>
        <end position="222"/>
    </location>
</feature>
<feature type="compositionally biased region" description="Polar residues" evidence="7">
    <location>
        <begin position="1550"/>
        <end position="1563"/>
    </location>
</feature>
<evidence type="ECO:0000256" key="2">
    <source>
        <dbReference type="ARBA" id="ARBA00007779"/>
    </source>
</evidence>
<feature type="region of interest" description="Disordered" evidence="7">
    <location>
        <begin position="967"/>
        <end position="1004"/>
    </location>
</feature>
<dbReference type="GeneID" id="37017139"/>
<feature type="transmembrane region" description="Helical" evidence="8">
    <location>
        <begin position="791"/>
        <end position="809"/>
    </location>
</feature>
<evidence type="ECO:0000313" key="12">
    <source>
        <dbReference type="EMBL" id="PWN18768.1"/>
    </source>
</evidence>
<sequence>MTDYADRNFNTEFSGLATTVAIMGGVGGACLLGYETLRQMKRLPRRSMVKFWQNSSREAEPSGKGHSDASRIGTQEDWEMGHLYHARTFHARTPSPPLSRWPLGWAWQALKLDDWFYATHCGMDNVVYVRFLRGMFWWTFLQTVTAAPILLAIDFIYSRGVSTIDMSRASISYLVTYPDPTCTETTDSDCPKLPNEQGRRLLWIQLCALWYITFTWFYTLWWIGKGSLKIRRRLVLGLYDDRRAVLAQRELQRSQAAKTEALHEDRFGRPLREAQGLQISDLEDSSKGWRQRTLLVTNVPASLRGEGNIRRYFEEYLRPDGEKTENQVAAPQGTQVRRETDVENPETTIRRVVGDLEEQTIDNYVEGNAKAGGGSSRTASPTESLPSPVQCVILVRKMGELSAMLNRRADILQQIEAAHIKLAQSVLEKVSQQQRRKRNGKNGTHDDRTRRKSLVSSFFEKNKRSKDESSDDVAPTSDHHTPLDELALRLAKFCKDGGSPYSQSTNGLLDENSQLNSVWEALADVPRRLLDPYQPVTRLSVLFRGQRVPTIDYLLAKLNLLTALIAEMKARPPTDYEPTSTAFVTFRDPRQARMVWRELNSQLVMKVKMAPEVKDIDWDRLMSTSFTGSLIRGFTVNAFFWAFTILWVIPLSIVSTALFSVKSLTTVFPPLRAAFASNPQLESFVSVTLPSLLVSLATMTVPEITFQISRRGQGFMTWSALYDRCLCRYWKFLVCNVLIFFCIGVTTVEAIIQQIISAPGSNQILTNVAFAFPTAAPFFVSYFILALALHSGFELVGFMVPLIVHFTGANKASTPRSRALKTLPRNFNRYYWLPFHTLIMTILFVFTILNPLVIPFGLVYVFFAMVVFKRSFAFVYYRRFMEKDGVVYFVRILRYSSDGLMIAQVVALIFFSVTNQEKAYIALTAVLIPITVLFKVVGTQLWKSQCRAIEDDEANAICGIMPTSSPPHAAEEYEHPPPSSEDVESGKRYMHQQGAPGDARASGRYPINFAPPPTNSKIMTTWQKVHDTFHANGADKPSYIAQRAAEGNPVHHPALAGANLVLRAPFAVAKKAQNDGKHIATVAKLSLGVDKALKAEAVRDNQEHELKSDQNSKTVEGRAQSGKQVMQDCDVVDRKASVKAGTTTMSRSRSGKSIANDESAPFLSGFEALSNHAPVHFDRQMLEGDRNEDGEESNMSIVHQHSVRRRKTMKASATDYSSTPRRNQPSAYADSAPAYGEDRGNDPLSYNNEKAQHPRPSTPEEADQETQDEDWNSEDEAPLVRPHAKVAWDDTPDNSARYNNPFYACEIHNFLWLPRDPLLPLNLCDTVEWHGVALVSSDGGDGIIGEWKEDDEDEQGTFGGPDEDAVTDVSRLGQIEGNEEIILSSHLAKHLETHEEETVEAVSDPAAGLSRKAREDYERALKAQRKASISEASQDGGLLSPGRLVRHSSNISARSHRSPPASIRLQLDAEFNRTQQGSASAVHDTNYNGEPALAQQQQGNRTHWAPDPDNTREQPHNQDHMPPSASMASMTSIGPRRNLTVSSDPRRRNVSGNASVYSAETQSRAVTMQKALQAEVLEEERRRTIKDLVGRKQSKKGSLSRVGGSRRGRGASKEPEDGTSLHGPAADVVQEEDEGLEEAELTRNSTILRRHQRGVDRRLRSGSVLSGTSAEPPRSPSILRAGTRSQHSTSPMPAPALEAGNGLLPTSSGANSRPEPERRSSARSAIRGSLTAGAAENVEMSDLSRPT</sequence>
<dbReference type="EMBL" id="KZ819334">
    <property type="protein sequence ID" value="PWN18768.1"/>
    <property type="molecule type" value="Genomic_DNA"/>
</dbReference>
<feature type="region of interest" description="Disordered" evidence="7">
    <location>
        <begin position="1185"/>
        <end position="1278"/>
    </location>
</feature>
<dbReference type="RefSeq" id="XP_025345928.1">
    <property type="nucleotide sequence ID" value="XM_025495405.1"/>
</dbReference>
<feature type="region of interest" description="Disordered" evidence="7">
    <location>
        <begin position="1100"/>
        <end position="1125"/>
    </location>
</feature>
<evidence type="ECO:0000259" key="11">
    <source>
        <dbReference type="Pfam" id="PF14703"/>
    </source>
</evidence>
<organism evidence="12 13">
    <name type="scientific">Pseudomicrostroma glucosiphilum</name>
    <dbReference type="NCBI Taxonomy" id="1684307"/>
    <lineage>
        <taxon>Eukaryota</taxon>
        <taxon>Fungi</taxon>
        <taxon>Dikarya</taxon>
        <taxon>Basidiomycota</taxon>
        <taxon>Ustilaginomycotina</taxon>
        <taxon>Exobasidiomycetes</taxon>
        <taxon>Microstromatales</taxon>
        <taxon>Microstromatales incertae sedis</taxon>
        <taxon>Pseudomicrostroma</taxon>
    </lineage>
</organism>
<feature type="transmembrane region" description="Helical" evidence="8">
    <location>
        <begin position="830"/>
        <end position="848"/>
    </location>
</feature>
<keyword evidence="4 8" id="KW-0812">Transmembrane</keyword>
<feature type="transmembrane region" description="Helical" evidence="8">
    <location>
        <begin position="135"/>
        <end position="157"/>
    </location>
</feature>
<feature type="domain" description="CSC1/OSCA1-like 7TM region" evidence="9">
    <location>
        <begin position="633"/>
        <end position="908"/>
    </location>
</feature>
<evidence type="ECO:0000256" key="6">
    <source>
        <dbReference type="ARBA" id="ARBA00023136"/>
    </source>
</evidence>
<feature type="region of interest" description="Disordered" evidence="7">
    <location>
        <begin position="1587"/>
        <end position="1747"/>
    </location>
</feature>
<keyword evidence="5 8" id="KW-1133">Transmembrane helix</keyword>
<feature type="transmembrane region" description="Helical" evidence="8">
    <location>
        <begin position="729"/>
        <end position="752"/>
    </location>
</feature>
<dbReference type="GO" id="GO:0005886">
    <property type="term" value="C:plasma membrane"/>
    <property type="evidence" value="ECO:0007669"/>
    <property type="project" value="TreeGrafter"/>
</dbReference>
<evidence type="ECO:0000256" key="5">
    <source>
        <dbReference type="ARBA" id="ARBA00022989"/>
    </source>
</evidence>
<name>A0A316U1P1_9BASI</name>
<dbReference type="GO" id="GO:0005227">
    <property type="term" value="F:calcium-activated cation channel activity"/>
    <property type="evidence" value="ECO:0007669"/>
    <property type="project" value="InterPro"/>
</dbReference>
<dbReference type="Proteomes" id="UP000245942">
    <property type="component" value="Unassembled WGS sequence"/>
</dbReference>
<feature type="transmembrane region" description="Helical" evidence="8">
    <location>
        <begin position="16"/>
        <end position="37"/>
    </location>
</feature>
<feature type="region of interest" description="Disordered" evidence="7">
    <location>
        <begin position="366"/>
        <end position="385"/>
    </location>
</feature>
<feature type="region of interest" description="Disordered" evidence="7">
    <location>
        <begin position="1394"/>
        <end position="1413"/>
    </location>
</feature>
<feature type="region of interest" description="Disordered" evidence="7">
    <location>
        <begin position="1137"/>
        <end position="1157"/>
    </location>
</feature>